<gene>
    <name evidence="2" type="ORF">FDP22_04565</name>
</gene>
<dbReference type="InterPro" id="IPR021708">
    <property type="entry name" value="DUF3291"/>
</dbReference>
<dbReference type="SUPFAM" id="SSF54909">
    <property type="entry name" value="Dimeric alpha+beta barrel"/>
    <property type="match status" value="1"/>
</dbReference>
<reference evidence="2 3" key="1">
    <citation type="submission" date="2019-06" db="EMBL/GenBank/DDBJ databases">
        <title>Genome sequence of Rhodobacteraceae bacterium D4M1.</title>
        <authorList>
            <person name="Cao J."/>
        </authorList>
    </citation>
    <scope>NUCLEOTIDE SEQUENCE [LARGE SCALE GENOMIC DNA]</scope>
    <source>
        <strain evidence="2 3">D4M1</strain>
    </source>
</reference>
<dbReference type="OrthoDB" id="2376237at2"/>
<keyword evidence="3" id="KW-1185">Reference proteome</keyword>
<protein>
    <submittedName>
        <fullName evidence="2">DUF3291 domain-containing protein</fullName>
    </submittedName>
</protein>
<dbReference type="InterPro" id="IPR011008">
    <property type="entry name" value="Dimeric_a/b-barrel"/>
</dbReference>
<dbReference type="Pfam" id="PF11695">
    <property type="entry name" value="DUF3291"/>
    <property type="match status" value="1"/>
</dbReference>
<proteinExistence type="predicted"/>
<sequence>MHLAQFNIALAKYPLDDPRMADFMNNVGRMKALAARSPGFLWQFKEDGADEVILGDPLMTWTLSLWESPEALAHFAFRTAHRQFFRRRAEWFPVLDHNWLVLWEIEEGVRPTLEEALDRKARMDRDGPGMHAFGWERFAHLGDLRSRADL</sequence>
<dbReference type="Proteomes" id="UP000305888">
    <property type="component" value="Chromosome"/>
</dbReference>
<evidence type="ECO:0000313" key="3">
    <source>
        <dbReference type="Proteomes" id="UP000305888"/>
    </source>
</evidence>
<dbReference type="EMBL" id="CP040818">
    <property type="protein sequence ID" value="QDL91117.1"/>
    <property type="molecule type" value="Genomic_DNA"/>
</dbReference>
<accession>A0A5B8FGJ7</accession>
<name>A0A5B8FGJ7_9RHOB</name>
<dbReference type="AlphaFoldDB" id="A0A5B8FGJ7"/>
<evidence type="ECO:0000313" key="2">
    <source>
        <dbReference type="EMBL" id="QDL91117.1"/>
    </source>
</evidence>
<dbReference type="RefSeq" id="WP_138575501.1">
    <property type="nucleotide sequence ID" value="NZ_CP040818.1"/>
</dbReference>
<evidence type="ECO:0000259" key="1">
    <source>
        <dbReference type="Pfam" id="PF11695"/>
    </source>
</evidence>
<dbReference type="KEGG" id="ppru:FDP22_04565"/>
<feature type="domain" description="DUF3291" evidence="1">
    <location>
        <begin position="3"/>
        <end position="136"/>
    </location>
</feature>
<organism evidence="2 3">
    <name type="scientific">Paroceanicella profunda</name>
    <dbReference type="NCBI Taxonomy" id="2579971"/>
    <lineage>
        <taxon>Bacteria</taxon>
        <taxon>Pseudomonadati</taxon>
        <taxon>Pseudomonadota</taxon>
        <taxon>Alphaproteobacteria</taxon>
        <taxon>Rhodobacterales</taxon>
        <taxon>Paracoccaceae</taxon>
        <taxon>Paroceanicella</taxon>
    </lineage>
</organism>